<protein>
    <submittedName>
        <fullName evidence="4">HPP family protein</fullName>
    </submittedName>
</protein>
<evidence type="ECO:0000256" key="2">
    <source>
        <dbReference type="SAM" id="MobiDB-lite"/>
    </source>
</evidence>
<evidence type="ECO:0000313" key="5">
    <source>
        <dbReference type="Proteomes" id="UP001596470"/>
    </source>
</evidence>
<evidence type="ECO:0000259" key="3">
    <source>
        <dbReference type="PROSITE" id="PS51371"/>
    </source>
</evidence>
<dbReference type="EMBL" id="JBHSYS010000001">
    <property type="protein sequence ID" value="MFC6956275.1"/>
    <property type="molecule type" value="Genomic_DNA"/>
</dbReference>
<feature type="region of interest" description="Disordered" evidence="2">
    <location>
        <begin position="1"/>
        <end position="45"/>
    </location>
</feature>
<evidence type="ECO:0000313" key="4">
    <source>
        <dbReference type="EMBL" id="MFC6956275.1"/>
    </source>
</evidence>
<feature type="domain" description="CBS" evidence="3">
    <location>
        <begin position="137"/>
        <end position="195"/>
    </location>
</feature>
<dbReference type="Pfam" id="PF00571">
    <property type="entry name" value="CBS"/>
    <property type="match status" value="1"/>
</dbReference>
<accession>A0ABW2D1V0</accession>
<dbReference type="PROSITE" id="PS51371">
    <property type="entry name" value="CBS"/>
    <property type="match status" value="1"/>
</dbReference>
<feature type="compositionally biased region" description="Basic and acidic residues" evidence="2">
    <location>
        <begin position="7"/>
        <end position="22"/>
    </location>
</feature>
<dbReference type="InterPro" id="IPR046342">
    <property type="entry name" value="CBS_dom_sf"/>
</dbReference>
<name>A0ABW2D1V0_9ACTN</name>
<sequence>MSTFTRSGEHEAWHASRAEFRYRRPMQSSGGRTDTERESLLRKASAGETVKLEVKKLLELWGAERRSPDVVRQIRSDLHHRNLTTEPPFTEVWIGSEVSLVPRPAGEAPPEPADGDEDEEYDLPTASSLQIKALPQANKHVECVHVDVPIPNVVTTMTHSDYSQLGVIDGDGRLIGAISERSIAQAAVRGSLGTVKEAYDDTIRHLRPEALLFDVEGEIRSTGFGIVCSPDGRPCGIITSADLAEEFASRLFPLMTIESIELRVRKRVLSRFTREQLQAANAIPKHRNSSDVPTLGAYRRLLDGAHWAKLDWRISKSYFLKMIKKTTDMRNHLAHFSPDPPNESELTEVTRFEATLRKLT</sequence>
<keyword evidence="1" id="KW-0129">CBS domain</keyword>
<feature type="region of interest" description="Disordered" evidence="2">
    <location>
        <begin position="101"/>
        <end position="121"/>
    </location>
</feature>
<comment type="caution">
    <text evidence="4">The sequence shown here is derived from an EMBL/GenBank/DDBJ whole genome shotgun (WGS) entry which is preliminary data.</text>
</comment>
<dbReference type="CDD" id="cd02205">
    <property type="entry name" value="CBS_pair_SF"/>
    <property type="match status" value="1"/>
</dbReference>
<keyword evidence="5" id="KW-1185">Reference proteome</keyword>
<evidence type="ECO:0000256" key="1">
    <source>
        <dbReference type="PROSITE-ProRule" id="PRU00703"/>
    </source>
</evidence>
<proteinExistence type="predicted"/>
<dbReference type="SUPFAM" id="SSF54631">
    <property type="entry name" value="CBS-domain pair"/>
    <property type="match status" value="1"/>
</dbReference>
<dbReference type="Gene3D" id="3.10.580.10">
    <property type="entry name" value="CBS-domain"/>
    <property type="match status" value="1"/>
</dbReference>
<dbReference type="InterPro" id="IPR000644">
    <property type="entry name" value="CBS_dom"/>
</dbReference>
<dbReference type="Proteomes" id="UP001596470">
    <property type="component" value="Unassembled WGS sequence"/>
</dbReference>
<reference evidence="5" key="1">
    <citation type="journal article" date="2019" name="Int. J. Syst. Evol. Microbiol.">
        <title>The Global Catalogue of Microorganisms (GCM) 10K type strain sequencing project: providing services to taxonomists for standard genome sequencing and annotation.</title>
        <authorList>
            <consortium name="The Broad Institute Genomics Platform"/>
            <consortium name="The Broad Institute Genome Sequencing Center for Infectious Disease"/>
            <person name="Wu L."/>
            <person name="Ma J."/>
        </authorList>
    </citation>
    <scope>NUCLEOTIDE SEQUENCE [LARGE SCALE GENOMIC DNA]</scope>
    <source>
        <strain evidence="5">KACC 12634</strain>
    </source>
</reference>
<gene>
    <name evidence="4" type="ORF">ACFQS3_03595</name>
</gene>
<organism evidence="4 5">
    <name type="scientific">Glycomyces mayteni</name>
    <dbReference type="NCBI Taxonomy" id="543887"/>
    <lineage>
        <taxon>Bacteria</taxon>
        <taxon>Bacillati</taxon>
        <taxon>Actinomycetota</taxon>
        <taxon>Actinomycetes</taxon>
        <taxon>Glycomycetales</taxon>
        <taxon>Glycomycetaceae</taxon>
        <taxon>Glycomyces</taxon>
    </lineage>
</organism>
<dbReference type="RefSeq" id="WP_382353967.1">
    <property type="nucleotide sequence ID" value="NZ_JBHMBP010000004.1"/>
</dbReference>